<keyword evidence="1" id="KW-0472">Membrane</keyword>
<dbReference type="RefSeq" id="WP_146398703.1">
    <property type="nucleotide sequence ID" value="NZ_SJPJ01000001.1"/>
</dbReference>
<feature type="transmembrane region" description="Helical" evidence="1">
    <location>
        <begin position="99"/>
        <end position="120"/>
    </location>
</feature>
<feature type="transmembrane region" description="Helical" evidence="1">
    <location>
        <begin position="73"/>
        <end position="93"/>
    </location>
</feature>
<dbReference type="EMBL" id="SJPJ01000001">
    <property type="protein sequence ID" value="TWT82291.1"/>
    <property type="molecule type" value="Genomic_DNA"/>
</dbReference>
<gene>
    <name evidence="2" type="ORF">CA13_37530</name>
</gene>
<feature type="transmembrane region" description="Helical" evidence="1">
    <location>
        <begin position="7"/>
        <end position="27"/>
    </location>
</feature>
<dbReference type="OrthoDB" id="279578at2"/>
<evidence type="ECO:0000313" key="3">
    <source>
        <dbReference type="Proteomes" id="UP000315010"/>
    </source>
</evidence>
<keyword evidence="3" id="KW-1185">Reference proteome</keyword>
<proteinExistence type="predicted"/>
<accession>A0A5C5Z641</accession>
<evidence type="ECO:0000313" key="2">
    <source>
        <dbReference type="EMBL" id="TWT82291.1"/>
    </source>
</evidence>
<comment type="caution">
    <text evidence="2">The sequence shown here is derived from an EMBL/GenBank/DDBJ whole genome shotgun (WGS) entry which is preliminary data.</text>
</comment>
<sequence length="136" mass="15523">MSRFTTRILFAIAAVYDFAIGLVFLLAGKQLFDASGIPHPSHWGYVQFCSLMLMVFGTMFFSIAKDPHRNRNLMPYGMLLKISYVSIVSYYWVMIGCPFLFKPFVLIDFVMLILFAVAYYRPAEKDAAATFTTDVL</sequence>
<dbReference type="Proteomes" id="UP000315010">
    <property type="component" value="Unassembled WGS sequence"/>
</dbReference>
<feature type="transmembrane region" description="Helical" evidence="1">
    <location>
        <begin position="42"/>
        <end position="61"/>
    </location>
</feature>
<keyword evidence="1" id="KW-1133">Transmembrane helix</keyword>
<name>A0A5C5Z641_9BACT</name>
<keyword evidence="1" id="KW-0812">Transmembrane</keyword>
<evidence type="ECO:0000256" key="1">
    <source>
        <dbReference type="SAM" id="Phobius"/>
    </source>
</evidence>
<dbReference type="AlphaFoldDB" id="A0A5C5Z641"/>
<organism evidence="2 3">
    <name type="scientific">Novipirellula herctigrandis</name>
    <dbReference type="NCBI Taxonomy" id="2527986"/>
    <lineage>
        <taxon>Bacteria</taxon>
        <taxon>Pseudomonadati</taxon>
        <taxon>Planctomycetota</taxon>
        <taxon>Planctomycetia</taxon>
        <taxon>Pirellulales</taxon>
        <taxon>Pirellulaceae</taxon>
        <taxon>Novipirellula</taxon>
    </lineage>
</organism>
<protein>
    <submittedName>
        <fullName evidence="2">Uncharacterized protein</fullName>
    </submittedName>
</protein>
<reference evidence="2 3" key="1">
    <citation type="submission" date="2019-02" db="EMBL/GenBank/DDBJ databases">
        <title>Deep-cultivation of Planctomycetes and their phenomic and genomic characterization uncovers novel biology.</title>
        <authorList>
            <person name="Wiegand S."/>
            <person name="Jogler M."/>
            <person name="Boedeker C."/>
            <person name="Pinto D."/>
            <person name="Vollmers J."/>
            <person name="Rivas-Marin E."/>
            <person name="Kohn T."/>
            <person name="Peeters S.H."/>
            <person name="Heuer A."/>
            <person name="Rast P."/>
            <person name="Oberbeckmann S."/>
            <person name="Bunk B."/>
            <person name="Jeske O."/>
            <person name="Meyerdierks A."/>
            <person name="Storesund J.E."/>
            <person name="Kallscheuer N."/>
            <person name="Luecker S."/>
            <person name="Lage O.M."/>
            <person name="Pohl T."/>
            <person name="Merkel B.J."/>
            <person name="Hornburger P."/>
            <person name="Mueller R.-W."/>
            <person name="Bruemmer F."/>
            <person name="Labrenz M."/>
            <person name="Spormann A.M."/>
            <person name="Op Den Camp H."/>
            <person name="Overmann J."/>
            <person name="Amann R."/>
            <person name="Jetten M.S.M."/>
            <person name="Mascher T."/>
            <person name="Medema M.H."/>
            <person name="Devos D.P."/>
            <person name="Kaster A.-K."/>
            <person name="Ovreas L."/>
            <person name="Rohde M."/>
            <person name="Galperin M.Y."/>
            <person name="Jogler C."/>
        </authorList>
    </citation>
    <scope>NUCLEOTIDE SEQUENCE [LARGE SCALE GENOMIC DNA]</scope>
    <source>
        <strain evidence="2 3">CA13</strain>
    </source>
</reference>